<dbReference type="Gene3D" id="3.40.1360.10">
    <property type="match status" value="1"/>
</dbReference>
<dbReference type="InterPro" id="IPR025054">
    <property type="entry name" value="DUF3991"/>
</dbReference>
<evidence type="ECO:0000313" key="3">
    <source>
        <dbReference type="Proteomes" id="UP001146336"/>
    </source>
</evidence>
<keyword evidence="3" id="KW-1185">Reference proteome</keyword>
<feature type="domain" description="DUF3991" evidence="1">
    <location>
        <begin position="128"/>
        <end position="206"/>
    </location>
</feature>
<dbReference type="Pfam" id="PF13154">
    <property type="entry name" value="DUF3991"/>
    <property type="match status" value="1"/>
</dbReference>
<dbReference type="Pfam" id="PF13155">
    <property type="entry name" value="Toprim_2"/>
    <property type="match status" value="1"/>
</dbReference>
<dbReference type="RefSeq" id="WP_199404663.1">
    <property type="nucleotide sequence ID" value="NZ_JAOZFC020000003.1"/>
</dbReference>
<dbReference type="EMBL" id="JAOZFC020000003">
    <property type="protein sequence ID" value="MDF9300620.1"/>
    <property type="molecule type" value="Genomic_DNA"/>
</dbReference>
<protein>
    <submittedName>
        <fullName evidence="2">Toprim domain-containing protein</fullName>
    </submittedName>
</protein>
<dbReference type="Proteomes" id="UP001146336">
    <property type="component" value="Unassembled WGS sequence"/>
</dbReference>
<name>A0ABT6D516_9LACO</name>
<proteinExistence type="predicted"/>
<reference evidence="2" key="1">
    <citation type="submission" date="2023-03" db="EMBL/GenBank/DDBJ databases">
        <title>Comparative genomics of Weissella fermenti BK2, and weissella type species.</title>
        <authorList>
            <person name="Lee J.K."/>
            <person name="Baek J.H."/>
            <person name="Kim J.M."/>
            <person name="Choi D.G."/>
            <person name="Jeon C.O."/>
        </authorList>
    </citation>
    <scope>NUCLEOTIDE SEQUENCE</scope>
    <source>
        <strain evidence="2">BK2</strain>
    </source>
</reference>
<organism evidence="2 3">
    <name type="scientific">Weissella fermenti</name>
    <dbReference type="NCBI Taxonomy" id="2987699"/>
    <lineage>
        <taxon>Bacteria</taxon>
        <taxon>Bacillati</taxon>
        <taxon>Bacillota</taxon>
        <taxon>Bacilli</taxon>
        <taxon>Lactobacillales</taxon>
        <taxon>Lactobacillaceae</taxon>
        <taxon>Weissella</taxon>
    </lineage>
</organism>
<evidence type="ECO:0000259" key="1">
    <source>
        <dbReference type="Pfam" id="PF13154"/>
    </source>
</evidence>
<comment type="caution">
    <text evidence="2">The sequence shown here is derived from an EMBL/GenBank/DDBJ whole genome shotgun (WGS) entry which is preliminary data.</text>
</comment>
<accession>A0ABT6D516</accession>
<sequence>MSKFPIGNKRYSRVKDPIDIMEYLEYMGHDVAKFGHGQYQLVAHDSLKITPSKNAFYWFSRGVGGGVFELMTVLDGITAKKDRIKLAREIRAQRGQDFRPRQIELQTATTPFELSEFSFTNDMTASINYLHDVRQINQKIIDSLIKADLVRQEIRHTHDNQTIRNLWFVWYDEHHNIIGADIIGTQSRQHGKRGGYFHGIAKGSPSGQAGFHFSIGPQPFPDKLYVFESPIDAISFWQMNDQTFNGQNIGFLSISGVKVHTLANHLQAFYTDNGQYLLPSEIHIAVDNDKTGREFAKRILALLSVSEAFESVKLYLDTPTDVSQKDWNDVLRYGKWGVRQTEMAAVDTVPLYQANNK</sequence>
<evidence type="ECO:0000313" key="2">
    <source>
        <dbReference type="EMBL" id="MDF9300620.1"/>
    </source>
</evidence>
<gene>
    <name evidence="2" type="ORF">OIT47_010105</name>
</gene>
<dbReference type="SUPFAM" id="SSF57783">
    <property type="entry name" value="Zinc beta-ribbon"/>
    <property type="match status" value="1"/>
</dbReference>